<protein>
    <recommendedName>
        <fullName evidence="1">DUF4178 domain-containing protein</fullName>
    </recommendedName>
</protein>
<evidence type="ECO:0000259" key="1">
    <source>
        <dbReference type="Pfam" id="PF13785"/>
    </source>
</evidence>
<reference evidence="2" key="1">
    <citation type="submission" date="2018-06" db="EMBL/GenBank/DDBJ databases">
        <authorList>
            <person name="Zhirakovskaya E."/>
        </authorList>
    </citation>
    <scope>NUCLEOTIDE SEQUENCE</scope>
</reference>
<evidence type="ECO:0000313" key="2">
    <source>
        <dbReference type="EMBL" id="VAX28604.1"/>
    </source>
</evidence>
<name>A0A3B1CXK9_9ZZZZ</name>
<dbReference type="EMBL" id="UOGF01000040">
    <property type="protein sequence ID" value="VAX28604.1"/>
    <property type="molecule type" value="Genomic_DNA"/>
</dbReference>
<organism evidence="2">
    <name type="scientific">hydrothermal vent metagenome</name>
    <dbReference type="NCBI Taxonomy" id="652676"/>
    <lineage>
        <taxon>unclassified sequences</taxon>
        <taxon>metagenomes</taxon>
        <taxon>ecological metagenomes</taxon>
    </lineage>
</organism>
<sequence length="216" mass="24474">MTGAIILLLIVCGVMFFVMKKKNARSSDAKRADQSPVPLSYSKDELRIENVEAGGMIQITGIGPDLEELDVKILARHLYKQGGSKWYELEGESVTGKVWIDLEEDDELELTISLKKMRLNAIGLTKKDLERIDEEENGQFDYEGETYLYEDSDEAVFYKHGDLSDGETFDYWDFENKAGNKFIGIELWDDGGYDVSYSEPIASHQITVFSLKGSEK</sequence>
<gene>
    <name evidence="2" type="ORF">MNBD_NITROSPIRAE01-789</name>
</gene>
<feature type="domain" description="DUF4178" evidence="1">
    <location>
        <begin position="75"/>
        <end position="201"/>
    </location>
</feature>
<dbReference type="AlphaFoldDB" id="A0A3B1CXK9"/>
<dbReference type="Pfam" id="PF13785">
    <property type="entry name" value="DUF4178"/>
    <property type="match status" value="1"/>
</dbReference>
<proteinExistence type="predicted"/>
<dbReference type="InterPro" id="IPR025235">
    <property type="entry name" value="DUF4178"/>
</dbReference>
<accession>A0A3B1CXK9</accession>